<evidence type="ECO:0000313" key="3">
    <source>
        <dbReference type="Proteomes" id="UP000886657"/>
    </source>
</evidence>
<reference evidence="2" key="1">
    <citation type="submission" date="2020-10" db="EMBL/GenBank/DDBJ databases">
        <title>Connecting structure to function with the recovery of over 1000 high-quality activated sludge metagenome-assembled genomes encoding full-length rRNA genes using long-read sequencing.</title>
        <authorList>
            <person name="Singleton C.M."/>
            <person name="Petriglieri F."/>
            <person name="Kristensen J.M."/>
            <person name="Kirkegaard R.H."/>
            <person name="Michaelsen T.Y."/>
            <person name="Andersen M.H."/>
            <person name="Karst S.M."/>
            <person name="Dueholm M.S."/>
            <person name="Nielsen P.H."/>
            <person name="Albertsen M."/>
        </authorList>
    </citation>
    <scope>NUCLEOTIDE SEQUENCE</scope>
    <source>
        <strain evidence="2">Skiv_18-Q3-R9-52_MAXAC.067</strain>
    </source>
</reference>
<dbReference type="Proteomes" id="UP000886657">
    <property type="component" value="Unassembled WGS sequence"/>
</dbReference>
<gene>
    <name evidence="2" type="ORF">IPP58_10240</name>
</gene>
<dbReference type="Pfam" id="PF14065">
    <property type="entry name" value="Pvc16_N"/>
    <property type="match status" value="1"/>
</dbReference>
<feature type="domain" description="Pvc16 N-terminal" evidence="1">
    <location>
        <begin position="19"/>
        <end position="141"/>
    </location>
</feature>
<organism evidence="2 3">
    <name type="scientific">Candidatus Geothrix skivensis</name>
    <dbReference type="NCBI Taxonomy" id="2954439"/>
    <lineage>
        <taxon>Bacteria</taxon>
        <taxon>Pseudomonadati</taxon>
        <taxon>Acidobacteriota</taxon>
        <taxon>Holophagae</taxon>
        <taxon>Holophagales</taxon>
        <taxon>Holophagaceae</taxon>
        <taxon>Geothrix</taxon>
    </lineage>
</organism>
<comment type="caution">
    <text evidence="2">The sequence shown here is derived from an EMBL/GenBank/DDBJ whole genome shotgun (WGS) entry which is preliminary data.</text>
</comment>
<dbReference type="AlphaFoldDB" id="A0A9D7SI05"/>
<evidence type="ECO:0000313" key="2">
    <source>
        <dbReference type="EMBL" id="MBK9796857.1"/>
    </source>
</evidence>
<accession>A0A9D7SI05</accession>
<evidence type="ECO:0000259" key="1">
    <source>
        <dbReference type="Pfam" id="PF14065"/>
    </source>
</evidence>
<sequence>MPLAPALSAFCDLLRAGTGVEVGLGDPGEGRPGLCVWPLRLQENAASRSMAPRPNPDGTLTRPEPALEVLVLILPPLALSVEGLASLDAARRVLHEQPILEIGGRRISLLLTHLSLEELSAAFSTAARPLSPCLCVTLRIPGQA</sequence>
<protein>
    <submittedName>
        <fullName evidence="2">DUF4255 domain-containing protein</fullName>
    </submittedName>
</protein>
<dbReference type="EMBL" id="JADKIO010000008">
    <property type="protein sequence ID" value="MBK9796857.1"/>
    <property type="molecule type" value="Genomic_DNA"/>
</dbReference>
<dbReference type="InterPro" id="IPR025351">
    <property type="entry name" value="Pvc16_N"/>
</dbReference>
<name>A0A9D7SI05_9BACT</name>
<proteinExistence type="predicted"/>